<dbReference type="Proteomes" id="UP000486534">
    <property type="component" value="Unassembled WGS sequence"/>
</dbReference>
<sequence>MDDRMRIAYIVAAGMALLSGCATSPIHSSQADPVPVGRLLAFQVTPPSPYGTLVVTRDSGFTGSACNTILYIDGKKSAEIASGESAKFYLEPGERIVGVNSTTLCGGGLKERSFVLDAGAIKKYRISIDTSMSMDLSPTAF</sequence>
<protein>
    <recommendedName>
        <fullName evidence="3">DUF2846 domain-containing protein</fullName>
    </recommendedName>
</protein>
<evidence type="ECO:0008006" key="3">
    <source>
        <dbReference type="Google" id="ProtNLM"/>
    </source>
</evidence>
<reference evidence="1 2" key="1">
    <citation type="submission" date="2019-10" db="EMBL/GenBank/DDBJ databases">
        <title>Pseudomonas dajingensis sp. nov., isolated from the profound head ulcers of farmed Murray cod (Maccullochella peelii peelii).</title>
        <authorList>
            <person name="Liu Y."/>
        </authorList>
    </citation>
    <scope>NUCLEOTIDE SEQUENCE [LARGE SCALE GENOMIC DNA]</scope>
    <source>
        <strain evidence="1 2">MC042</strain>
    </source>
</reference>
<evidence type="ECO:0000313" key="1">
    <source>
        <dbReference type="EMBL" id="MQA57644.1"/>
    </source>
</evidence>
<evidence type="ECO:0000313" key="2">
    <source>
        <dbReference type="Proteomes" id="UP000486534"/>
    </source>
</evidence>
<proteinExistence type="predicted"/>
<dbReference type="EMBL" id="WHUV01000008">
    <property type="protein sequence ID" value="MQA57644.1"/>
    <property type="molecule type" value="Genomic_DNA"/>
</dbReference>
<dbReference type="PROSITE" id="PS51257">
    <property type="entry name" value="PROKAR_LIPOPROTEIN"/>
    <property type="match status" value="1"/>
</dbReference>
<dbReference type="AlphaFoldDB" id="A0A7X1U7Y0"/>
<gene>
    <name evidence="1" type="ORF">GDH07_30425</name>
</gene>
<name>A0A7X1U7Y0_9PSED</name>
<comment type="caution">
    <text evidence="1">The sequence shown here is derived from an EMBL/GenBank/DDBJ whole genome shotgun (WGS) entry which is preliminary data.</text>
</comment>
<organism evidence="1 2">
    <name type="scientific">Pseudomonas piscis</name>
    <dbReference type="NCBI Taxonomy" id="2614538"/>
    <lineage>
        <taxon>Bacteria</taxon>
        <taxon>Pseudomonadati</taxon>
        <taxon>Pseudomonadota</taxon>
        <taxon>Gammaproteobacteria</taxon>
        <taxon>Pseudomonadales</taxon>
        <taxon>Pseudomonadaceae</taxon>
        <taxon>Pseudomonas</taxon>
    </lineage>
</organism>
<accession>A0A7X1U7Y0</accession>